<dbReference type="RefSeq" id="WP_151656771.1">
    <property type="nucleotide sequence ID" value="NZ_WBVP01000033.1"/>
</dbReference>
<dbReference type="SUPFAM" id="SSF53756">
    <property type="entry name" value="UDP-Glycosyltransferase/glycogen phosphorylase"/>
    <property type="match status" value="2"/>
</dbReference>
<dbReference type="GO" id="GO:0016758">
    <property type="term" value="F:hexosyltransferase activity"/>
    <property type="evidence" value="ECO:0007669"/>
    <property type="project" value="InterPro"/>
</dbReference>
<dbReference type="NCBIfam" id="TIGR03590">
    <property type="entry name" value="PseG"/>
    <property type="match status" value="1"/>
</dbReference>
<dbReference type="InterPro" id="IPR007235">
    <property type="entry name" value="Glyco_trans_28_C"/>
</dbReference>
<evidence type="ECO:0000313" key="5">
    <source>
        <dbReference type="Proteomes" id="UP000434870"/>
    </source>
</evidence>
<organism evidence="4 5">
    <name type="scientific">Aliivibrio finisterrensis</name>
    <dbReference type="NCBI Taxonomy" id="511998"/>
    <lineage>
        <taxon>Bacteria</taxon>
        <taxon>Pseudomonadati</taxon>
        <taxon>Pseudomonadota</taxon>
        <taxon>Gammaproteobacteria</taxon>
        <taxon>Vibrionales</taxon>
        <taxon>Vibrionaceae</taxon>
        <taxon>Aliivibrio</taxon>
    </lineage>
</organism>
<evidence type="ECO:0000256" key="2">
    <source>
        <dbReference type="PIRSR" id="PIRSR620023-2"/>
    </source>
</evidence>
<name>A0A6N6RNW0_9GAMM</name>
<comment type="caution">
    <text evidence="4">The sequence shown here is derived from an EMBL/GenBank/DDBJ whole genome shotgun (WGS) entry which is preliminary data.</text>
</comment>
<dbReference type="EC" id="3.6.1.57" evidence="4"/>
<proteinExistence type="predicted"/>
<dbReference type="Proteomes" id="UP000434870">
    <property type="component" value="Unassembled WGS sequence"/>
</dbReference>
<dbReference type="Pfam" id="PF13302">
    <property type="entry name" value="Acetyltransf_3"/>
    <property type="match status" value="1"/>
</dbReference>
<dbReference type="Pfam" id="PF04101">
    <property type="entry name" value="Glyco_tran_28_C"/>
    <property type="match status" value="1"/>
</dbReference>
<keyword evidence="4" id="KW-0378">Hydrolase</keyword>
<feature type="domain" description="N-acetyltransferase" evidence="3">
    <location>
        <begin position="357"/>
        <end position="499"/>
    </location>
</feature>
<dbReference type="EMBL" id="WBVP01000033">
    <property type="protein sequence ID" value="KAB2823157.1"/>
    <property type="molecule type" value="Genomic_DNA"/>
</dbReference>
<feature type="binding site" evidence="2">
    <location>
        <position position="269"/>
    </location>
    <ligand>
        <name>substrate</name>
    </ligand>
</feature>
<dbReference type="AlphaFoldDB" id="A0A6N6RNW0"/>
<dbReference type="GO" id="GO:0016747">
    <property type="term" value="F:acyltransferase activity, transferring groups other than amino-acyl groups"/>
    <property type="evidence" value="ECO:0007669"/>
    <property type="project" value="InterPro"/>
</dbReference>
<dbReference type="Gene3D" id="3.40.50.11190">
    <property type="match status" value="1"/>
</dbReference>
<evidence type="ECO:0000313" key="4">
    <source>
        <dbReference type="EMBL" id="KAB2823157.1"/>
    </source>
</evidence>
<dbReference type="InterPro" id="IPR020023">
    <property type="entry name" value="PseG"/>
</dbReference>
<dbReference type="PROSITE" id="PS51186">
    <property type="entry name" value="GNAT"/>
    <property type="match status" value="1"/>
</dbReference>
<evidence type="ECO:0000256" key="1">
    <source>
        <dbReference type="PIRSR" id="PIRSR620023-1"/>
    </source>
</evidence>
<gene>
    <name evidence="4" type="primary">pseG</name>
    <name evidence="4" type="ORF">F8B77_16740</name>
</gene>
<accession>A0A6N6RNW0</accession>
<dbReference type="Gene3D" id="3.40.50.2000">
    <property type="entry name" value="Glycogen Phosphorylase B"/>
    <property type="match status" value="1"/>
</dbReference>
<evidence type="ECO:0000259" key="3">
    <source>
        <dbReference type="PROSITE" id="PS51186"/>
    </source>
</evidence>
<sequence>MRVIFRSDASVWVGSGHIMRCLVLADALKNLGHSISFACLSQPGDMISYIEERGFQVIKLNPPKEPSEPKHDADYEAWLQRPSSEDALDFIQMVGCADLVVTDHYAISNKWQQLVRQSIGCFLVAIDDLVREHDTDLIVDQTLGRKPVEYSGSARALVGSEYAILAPRFASLRELAYMRVPPETRPKVLISMGGIDNPNATLKSLKGLVGKVCADFTVLLSPRAPHYQQVKSWCDLHSNVQHQDFEADMASLMLKHDIAIGAPGTTSWERACLGLPSILIPLADNQKTICTQLLQHKAILKVSLEDIESQLLVTYQQAMGQWHELFMSNLKLCDGLGVRRLILEIQQLIEPSEHSNLQLVFATHEDIKTVYDWQCHPKTREFALNTDIPTWEGHQSWMKRKLATTTDFFYLVEDKTTGKKLGVLRLDKIEPKNYLVSIFVAPEAYGLGVATAALKMADVIHPELTLHATVFEYNKASQKLFKKANYTQQNPETFIRNPI</sequence>
<protein>
    <submittedName>
        <fullName evidence="4">UDP-2,4-diacetamido-2,4, 6-trideoxy-beta-L-altropyranose hydrolase</fullName>
        <ecNumber evidence="4">3.6.1.57</ecNumber>
    </submittedName>
</protein>
<feature type="active site" description="Proton acceptor" evidence="1">
    <location>
        <position position="17"/>
    </location>
</feature>
<reference evidence="4 5" key="1">
    <citation type="submission" date="2019-09" db="EMBL/GenBank/DDBJ databases">
        <title>Genome of Aliivibrio finisterrensis LMG 23869 (type strain).</title>
        <authorList>
            <person name="Bowman J.P."/>
        </authorList>
    </citation>
    <scope>NUCLEOTIDE SEQUENCE [LARGE SCALE GENOMIC DNA]</scope>
    <source>
        <strain evidence="4 5">LMG 23869</strain>
    </source>
</reference>
<dbReference type="SUPFAM" id="SSF55729">
    <property type="entry name" value="Acyl-CoA N-acyltransferases (Nat)"/>
    <property type="match status" value="1"/>
</dbReference>
<dbReference type="Gene3D" id="3.40.630.30">
    <property type="match status" value="1"/>
</dbReference>
<dbReference type="GO" id="GO:0016787">
    <property type="term" value="F:hydrolase activity"/>
    <property type="evidence" value="ECO:0007669"/>
    <property type="project" value="UniProtKB-KW"/>
</dbReference>
<dbReference type="InterPro" id="IPR000182">
    <property type="entry name" value="GNAT_dom"/>
</dbReference>
<dbReference type="InterPro" id="IPR016181">
    <property type="entry name" value="Acyl_CoA_acyltransferase"/>
</dbReference>